<dbReference type="Pfam" id="PF02701">
    <property type="entry name" value="Zn_ribbon_Dof"/>
    <property type="match status" value="1"/>
</dbReference>
<keyword evidence="3 9" id="KW-0862">Zinc</keyword>
<evidence type="ECO:0000256" key="7">
    <source>
        <dbReference type="ARBA" id="ARBA00023242"/>
    </source>
</evidence>
<keyword evidence="12" id="KW-1185">Reference proteome</keyword>
<evidence type="ECO:0000313" key="11">
    <source>
        <dbReference type="EMBL" id="CAA2621514.1"/>
    </source>
</evidence>
<name>A0A7I8IW30_SPIIN</name>
<dbReference type="EMBL" id="LR743593">
    <property type="protein sequence ID" value="CAA2621514.1"/>
    <property type="molecule type" value="Genomic_DNA"/>
</dbReference>
<protein>
    <recommendedName>
        <fullName evidence="9">Dof zinc finger protein</fullName>
    </recommendedName>
</protein>
<evidence type="ECO:0000256" key="6">
    <source>
        <dbReference type="ARBA" id="ARBA00023163"/>
    </source>
</evidence>
<dbReference type="GO" id="GO:0008270">
    <property type="term" value="F:zinc ion binding"/>
    <property type="evidence" value="ECO:0007669"/>
    <property type="project" value="UniProtKB-KW"/>
</dbReference>
<organism evidence="11">
    <name type="scientific">Spirodela intermedia</name>
    <name type="common">Intermediate duckweed</name>
    <dbReference type="NCBI Taxonomy" id="51605"/>
    <lineage>
        <taxon>Eukaryota</taxon>
        <taxon>Viridiplantae</taxon>
        <taxon>Streptophyta</taxon>
        <taxon>Embryophyta</taxon>
        <taxon>Tracheophyta</taxon>
        <taxon>Spermatophyta</taxon>
        <taxon>Magnoliopsida</taxon>
        <taxon>Liliopsida</taxon>
        <taxon>Araceae</taxon>
        <taxon>Lemnoideae</taxon>
        <taxon>Spirodela</taxon>
    </lineage>
</organism>
<accession>A0A7I8IW30</accession>
<dbReference type="GO" id="GO:0005634">
    <property type="term" value="C:nucleus"/>
    <property type="evidence" value="ECO:0007669"/>
    <property type="project" value="UniProtKB-SubCell"/>
</dbReference>
<sequence>MNIHMDTAEWLKHRSGRRLHGLLFVPVGEIISCTRPPQAMERRLRPQHEQPLKCPRCDSTHTNFDDPVWDYRYFCKTCRRYWTKGGSLRNVPIGGKKPAVEIPQAPPAPPLNPLPSYPGLQLPHLGSLAGNAHGLALMECMLEGHGAVDGGEFGAVMGSFGDMNHGFLSSTFHGGSPPGFSMDGGHSGVFMEAYQSMAINPVETKPHEKLLSLEWQQDQGCADVGRDGFCYPAGVGLWGGMMNSHGSSASNPLV</sequence>
<gene>
    <name evidence="11" type="ORF">SI7747_06007605</name>
</gene>
<comment type="subcellular location">
    <subcellularLocation>
        <location evidence="8 9">Nucleus</location>
    </subcellularLocation>
</comment>
<reference evidence="11 12" key="1">
    <citation type="submission" date="2019-12" db="EMBL/GenBank/DDBJ databases">
        <authorList>
            <person name="Scholz U."/>
            <person name="Mascher M."/>
            <person name="Fiebig A."/>
        </authorList>
    </citation>
    <scope>NUCLEOTIDE SEQUENCE</scope>
</reference>
<evidence type="ECO:0000256" key="8">
    <source>
        <dbReference type="PROSITE-ProRule" id="PRU00071"/>
    </source>
</evidence>
<evidence type="ECO:0000256" key="4">
    <source>
        <dbReference type="ARBA" id="ARBA00023015"/>
    </source>
</evidence>
<evidence type="ECO:0000256" key="1">
    <source>
        <dbReference type="ARBA" id="ARBA00022723"/>
    </source>
</evidence>
<dbReference type="PANTHER" id="PTHR31992">
    <property type="entry name" value="DOF ZINC FINGER PROTEIN DOF1.4-RELATED"/>
    <property type="match status" value="1"/>
</dbReference>
<evidence type="ECO:0000256" key="3">
    <source>
        <dbReference type="ARBA" id="ARBA00022833"/>
    </source>
</evidence>
<evidence type="ECO:0000256" key="5">
    <source>
        <dbReference type="ARBA" id="ARBA00023125"/>
    </source>
</evidence>
<dbReference type="InterPro" id="IPR045174">
    <property type="entry name" value="Dof"/>
</dbReference>
<evidence type="ECO:0000256" key="9">
    <source>
        <dbReference type="RuleBase" id="RU369094"/>
    </source>
</evidence>
<comment type="function">
    <text evidence="9">Transcription factor that binds specifically to a 5'-AA[AG]G-3' consensus core sequence.</text>
</comment>
<dbReference type="PROSITE" id="PS50884">
    <property type="entry name" value="ZF_DOF_2"/>
    <property type="match status" value="1"/>
</dbReference>
<proteinExistence type="predicted"/>
<keyword evidence="7 8" id="KW-0539">Nucleus</keyword>
<evidence type="ECO:0000259" key="10">
    <source>
        <dbReference type="PROSITE" id="PS50884"/>
    </source>
</evidence>
<dbReference type="InterPro" id="IPR003851">
    <property type="entry name" value="Znf_Dof"/>
</dbReference>
<keyword evidence="6 9" id="KW-0804">Transcription</keyword>
<dbReference type="EMBL" id="CACRZD030000006">
    <property type="protein sequence ID" value="CAA6661208.1"/>
    <property type="molecule type" value="Genomic_DNA"/>
</dbReference>
<dbReference type="AlphaFoldDB" id="A0A7I8IW30"/>
<evidence type="ECO:0000313" key="12">
    <source>
        <dbReference type="Proteomes" id="UP001189122"/>
    </source>
</evidence>
<keyword evidence="2 8" id="KW-0863">Zinc-finger</keyword>
<dbReference type="Proteomes" id="UP001189122">
    <property type="component" value="Unassembled WGS sequence"/>
</dbReference>
<keyword evidence="4 9" id="KW-0805">Transcription regulation</keyword>
<dbReference type="GO" id="GO:0003677">
    <property type="term" value="F:DNA binding"/>
    <property type="evidence" value="ECO:0007669"/>
    <property type="project" value="UniProtKB-UniRule"/>
</dbReference>
<evidence type="ECO:0000256" key="2">
    <source>
        <dbReference type="ARBA" id="ARBA00022771"/>
    </source>
</evidence>
<feature type="domain" description="Dof-type" evidence="10">
    <location>
        <begin position="52"/>
        <end position="102"/>
    </location>
</feature>
<dbReference type="GO" id="GO:0003700">
    <property type="term" value="F:DNA-binding transcription factor activity"/>
    <property type="evidence" value="ECO:0007669"/>
    <property type="project" value="UniProtKB-UniRule"/>
</dbReference>
<keyword evidence="5 8" id="KW-0238">DNA-binding</keyword>
<dbReference type="PANTHER" id="PTHR31992:SF159">
    <property type="entry name" value="DOF ZINC FINGER PROTEIN"/>
    <property type="match status" value="1"/>
</dbReference>
<keyword evidence="1 9" id="KW-0479">Metal-binding</keyword>